<dbReference type="Gene3D" id="4.10.1240.10">
    <property type="entry name" value="GPCR, family 2, extracellular hormone receptor domain"/>
    <property type="match status" value="1"/>
</dbReference>
<sequence>MHYFSCWIKIGMFFAVTLARAHTTEPSMTDLKEMKRKWDECCKTNICIHNSCYSMEWRASGWSVIRQRCQSRYPDWPYAVDIFRIQNEDDVKILSEMFKDPPAHMADKIPIPTTIWTSGTRCPQVTSQGIRLVTRWTSSNHSFPEWLENKVSVTSTSITGNIYSCQFLVISTSGSEADIKYDFQEQSTRNVAICEFSLLGDTETTTTRKRTEISTTEADITSTIIEEGITSSSAGTDATSTSMKTDNIPSSTKELGSTSTVTTFITTAVTFMKSKTFAPGKLVSQESSKQQIVTITMEPVVANSTFTNALTSTAKPKYCKQTEEAGIMWPDTEAGAVANISCPEGMIGYAQWKCDERTLEFIPNKPHIQDCKHVWIKNLEDSVKKREDAVKISYKLAEQTRYQDMSHGDISALVDLSAKVLHLYSEQKGEEEYEIAGTQKKPPVSYNFTRSMVASFSNILRAEIKKAWEILPEIHQTRVASKILMLVTTMGSRLSCIRMSQDKLQFTVKEENIDLQTFILDNKKKDEVDVIVFPQEVGGVKASSLISLSSDLGLKNRLSPCTNYNSAVGVIYNNVGDFLKDQK</sequence>
<dbReference type="GO" id="GO:0004930">
    <property type="term" value="F:G protein-coupled receptor activity"/>
    <property type="evidence" value="ECO:0007669"/>
    <property type="project" value="InterPro"/>
</dbReference>
<keyword evidence="2" id="KW-0732">Signal</keyword>
<dbReference type="PROSITE" id="PS50227">
    <property type="entry name" value="G_PROTEIN_RECEP_F2_3"/>
    <property type="match status" value="1"/>
</dbReference>
<feature type="signal peptide" evidence="2">
    <location>
        <begin position="1"/>
        <end position="21"/>
    </location>
</feature>
<evidence type="ECO:0000256" key="1">
    <source>
        <dbReference type="SAM" id="MobiDB-lite"/>
    </source>
</evidence>
<protein>
    <submittedName>
        <fullName evidence="4">Latrophilin-1</fullName>
    </submittedName>
</protein>
<feature type="domain" description="G-protein coupled receptors family 2 profile 1" evidence="3">
    <location>
        <begin position="318"/>
        <end position="375"/>
    </location>
</feature>
<evidence type="ECO:0000313" key="4">
    <source>
        <dbReference type="EMBL" id="KFM62600.1"/>
    </source>
</evidence>
<feature type="compositionally biased region" description="Polar residues" evidence="1">
    <location>
        <begin position="243"/>
        <end position="253"/>
    </location>
</feature>
<dbReference type="AlphaFoldDB" id="A0A087TBW1"/>
<dbReference type="InterPro" id="IPR032471">
    <property type="entry name" value="AGRL2-4_GAIN_subdom_A"/>
</dbReference>
<dbReference type="InterPro" id="IPR001879">
    <property type="entry name" value="GPCR_2_extracellular_dom"/>
</dbReference>
<dbReference type="OrthoDB" id="6437696at2759"/>
<proteinExistence type="predicted"/>
<organism evidence="4 5">
    <name type="scientific">Stegodyphus mimosarum</name>
    <name type="common">African social velvet spider</name>
    <dbReference type="NCBI Taxonomy" id="407821"/>
    <lineage>
        <taxon>Eukaryota</taxon>
        <taxon>Metazoa</taxon>
        <taxon>Ecdysozoa</taxon>
        <taxon>Arthropoda</taxon>
        <taxon>Chelicerata</taxon>
        <taxon>Arachnida</taxon>
        <taxon>Araneae</taxon>
        <taxon>Araneomorphae</taxon>
        <taxon>Entelegynae</taxon>
        <taxon>Eresoidea</taxon>
        <taxon>Eresidae</taxon>
        <taxon>Stegodyphus</taxon>
    </lineage>
</organism>
<gene>
    <name evidence="4" type="ORF">X975_07462</name>
</gene>
<dbReference type="SMART" id="SM00008">
    <property type="entry name" value="HormR"/>
    <property type="match status" value="1"/>
</dbReference>
<evidence type="ECO:0000256" key="2">
    <source>
        <dbReference type="SAM" id="SignalP"/>
    </source>
</evidence>
<dbReference type="SUPFAM" id="SSF111418">
    <property type="entry name" value="Hormone receptor domain"/>
    <property type="match status" value="1"/>
</dbReference>
<dbReference type="Proteomes" id="UP000054359">
    <property type="component" value="Unassembled WGS sequence"/>
</dbReference>
<reference evidence="4 5" key="1">
    <citation type="submission" date="2013-11" db="EMBL/GenBank/DDBJ databases">
        <title>Genome sequencing of Stegodyphus mimosarum.</title>
        <authorList>
            <person name="Bechsgaard J."/>
        </authorList>
    </citation>
    <scope>NUCLEOTIDE SEQUENCE [LARGE SCALE GENOMIC DNA]</scope>
</reference>
<evidence type="ECO:0000259" key="3">
    <source>
        <dbReference type="PROSITE" id="PS50227"/>
    </source>
</evidence>
<dbReference type="GO" id="GO:0016020">
    <property type="term" value="C:membrane"/>
    <property type="evidence" value="ECO:0007669"/>
    <property type="project" value="InterPro"/>
</dbReference>
<dbReference type="EMBL" id="KK114507">
    <property type="protein sequence ID" value="KFM62600.1"/>
    <property type="molecule type" value="Genomic_DNA"/>
</dbReference>
<dbReference type="Pfam" id="PF16489">
    <property type="entry name" value="GAIN"/>
    <property type="match status" value="1"/>
</dbReference>
<feature type="region of interest" description="Disordered" evidence="1">
    <location>
        <begin position="232"/>
        <end position="253"/>
    </location>
</feature>
<feature type="chain" id="PRO_5001829489" evidence="2">
    <location>
        <begin position="22"/>
        <end position="583"/>
    </location>
</feature>
<feature type="non-terminal residue" evidence="4">
    <location>
        <position position="583"/>
    </location>
</feature>
<dbReference type="InterPro" id="IPR036445">
    <property type="entry name" value="GPCR_2_extracell_dom_sf"/>
</dbReference>
<name>A0A087TBW1_STEMI</name>
<feature type="compositionally biased region" description="Low complexity" evidence="1">
    <location>
        <begin position="232"/>
        <end position="242"/>
    </location>
</feature>
<dbReference type="Pfam" id="PF02793">
    <property type="entry name" value="HRM"/>
    <property type="match status" value="1"/>
</dbReference>
<accession>A0A087TBW1</accession>
<keyword evidence="5" id="KW-1185">Reference proteome</keyword>
<dbReference type="Gene3D" id="1.25.40.610">
    <property type="match status" value="1"/>
</dbReference>
<dbReference type="STRING" id="407821.A0A087TBW1"/>
<evidence type="ECO:0000313" key="5">
    <source>
        <dbReference type="Proteomes" id="UP000054359"/>
    </source>
</evidence>